<accession>A0A6P8XA48</accession>
<sequence>MNFSGPDMSDLRLKVDHIMNVVMPDDEVDKMVNTELPENAPFFANNLSYYPRLQQRYNNWRRSHNKFQQPQQEKAAKSQQKQQKEQEQQRSSFEAELWMLLGKNIAECIKQPSGQPLVSLTTMSTMSALDVANVLLSAHLLKQKQQQQREKQKDNGMQVNCVLSHYRDHEMRSYMLKSDDLRDVLQRCEQQMWRTSIYNAMPRQEPPMTQLMQMPPRQWLPSMRSMMWRLNRNNRQHNDIATVGNGNRRHRKQLAPLPLLRKTVEASQSEVPVRELQLLRLNRELGPGSELELDTELELEIEPELEMQRVARTQPSFIYYRRNKKKLT</sequence>
<dbReference type="OrthoDB" id="7872664at2759"/>
<dbReference type="Proteomes" id="UP000515160">
    <property type="component" value="Chromosome X"/>
</dbReference>
<dbReference type="GeneID" id="117570558"/>
<feature type="compositionally biased region" description="Low complexity" evidence="1">
    <location>
        <begin position="68"/>
        <end position="81"/>
    </location>
</feature>
<evidence type="ECO:0000313" key="3">
    <source>
        <dbReference type="RefSeq" id="XP_034108180.1"/>
    </source>
</evidence>
<dbReference type="AlphaFoldDB" id="A0A6P8XA48"/>
<feature type="region of interest" description="Disordered" evidence="1">
    <location>
        <begin position="64"/>
        <end position="89"/>
    </location>
</feature>
<evidence type="ECO:0000313" key="2">
    <source>
        <dbReference type="Proteomes" id="UP000515160"/>
    </source>
</evidence>
<reference evidence="3" key="1">
    <citation type="submission" date="2025-08" db="UniProtKB">
        <authorList>
            <consortium name="RefSeq"/>
        </authorList>
    </citation>
    <scope>IDENTIFICATION</scope>
    <source>
        <strain evidence="3">15112-1751.03</strain>
        <tissue evidence="3">Whole Adult</tissue>
    </source>
</reference>
<dbReference type="RefSeq" id="XP_034108180.1">
    <property type="nucleotide sequence ID" value="XM_034252289.2"/>
</dbReference>
<organism evidence="2 3">
    <name type="scientific">Drosophila albomicans</name>
    <name type="common">Fruit fly</name>
    <dbReference type="NCBI Taxonomy" id="7291"/>
    <lineage>
        <taxon>Eukaryota</taxon>
        <taxon>Metazoa</taxon>
        <taxon>Ecdysozoa</taxon>
        <taxon>Arthropoda</taxon>
        <taxon>Hexapoda</taxon>
        <taxon>Insecta</taxon>
        <taxon>Pterygota</taxon>
        <taxon>Neoptera</taxon>
        <taxon>Endopterygota</taxon>
        <taxon>Diptera</taxon>
        <taxon>Brachycera</taxon>
        <taxon>Muscomorpha</taxon>
        <taxon>Ephydroidea</taxon>
        <taxon>Drosophilidae</taxon>
        <taxon>Drosophila</taxon>
    </lineage>
</organism>
<keyword evidence="2" id="KW-1185">Reference proteome</keyword>
<evidence type="ECO:0000256" key="1">
    <source>
        <dbReference type="SAM" id="MobiDB-lite"/>
    </source>
</evidence>
<name>A0A6P8XA48_DROAB</name>
<protein>
    <submittedName>
        <fullName evidence="3">Bromodomain-containing protein DDB_G0280777-like isoform X1</fullName>
    </submittedName>
</protein>
<gene>
    <name evidence="3" type="primary">LOC117570558</name>
</gene>
<proteinExistence type="predicted"/>